<dbReference type="Pfam" id="PF00733">
    <property type="entry name" value="Asn_synthase"/>
    <property type="match status" value="1"/>
</dbReference>
<evidence type="ECO:0000256" key="6">
    <source>
        <dbReference type="ARBA" id="ARBA00048741"/>
    </source>
</evidence>
<evidence type="ECO:0000259" key="8">
    <source>
        <dbReference type="PROSITE" id="PS51278"/>
    </source>
</evidence>
<keyword evidence="9" id="KW-0436">Ligase</keyword>
<dbReference type="InterPro" id="IPR051786">
    <property type="entry name" value="ASN_synthetase/amidase"/>
</dbReference>
<evidence type="ECO:0000256" key="2">
    <source>
        <dbReference type="ARBA" id="ARBA00005752"/>
    </source>
</evidence>
<dbReference type="Pfam" id="PF13537">
    <property type="entry name" value="GATase_7"/>
    <property type="match status" value="1"/>
</dbReference>
<dbReference type="PIRSF" id="PIRSF001589">
    <property type="entry name" value="Asn_synthetase_glu-h"/>
    <property type="match status" value="1"/>
</dbReference>
<proteinExistence type="inferred from homology"/>
<evidence type="ECO:0000256" key="5">
    <source>
        <dbReference type="ARBA" id="ARBA00022840"/>
    </source>
</evidence>
<accession>A0A852VEV4</accession>
<feature type="binding site" evidence="7">
    <location>
        <position position="96"/>
    </location>
    <ligand>
        <name>L-glutamine</name>
        <dbReference type="ChEBI" id="CHEBI:58359"/>
    </ligand>
</feature>
<dbReference type="InterPro" id="IPR014729">
    <property type="entry name" value="Rossmann-like_a/b/a_fold"/>
</dbReference>
<dbReference type="InterPro" id="IPR006426">
    <property type="entry name" value="Asn_synth_AEB"/>
</dbReference>
<comment type="similarity">
    <text evidence="2">Belongs to the asparagine synthetase family.</text>
</comment>
<gene>
    <name evidence="9" type="ORF">HDF08_003490</name>
</gene>
<dbReference type="InterPro" id="IPR017932">
    <property type="entry name" value="GATase_2_dom"/>
</dbReference>
<dbReference type="PANTHER" id="PTHR43284">
    <property type="entry name" value="ASPARAGINE SYNTHETASE (GLUTAMINE-HYDROLYZING)"/>
    <property type="match status" value="1"/>
</dbReference>
<evidence type="ECO:0000313" key="9">
    <source>
        <dbReference type="EMBL" id="NYF91388.1"/>
    </source>
</evidence>
<keyword evidence="4 7" id="KW-0547">Nucleotide-binding</keyword>
<dbReference type="PANTHER" id="PTHR43284:SF1">
    <property type="entry name" value="ASPARAGINE SYNTHETASE"/>
    <property type="match status" value="1"/>
</dbReference>
<keyword evidence="5 7" id="KW-0067">ATP-binding</keyword>
<dbReference type="EMBL" id="JACCCU010000002">
    <property type="protein sequence ID" value="NYF91388.1"/>
    <property type="molecule type" value="Genomic_DNA"/>
</dbReference>
<dbReference type="AlphaFoldDB" id="A0A852VEV4"/>
<evidence type="ECO:0000256" key="7">
    <source>
        <dbReference type="PIRSR" id="PIRSR001589-2"/>
    </source>
</evidence>
<protein>
    <recommendedName>
        <fullName evidence="3">asparagine synthase (glutamine-hydrolyzing)</fullName>
        <ecNumber evidence="3">6.3.5.4</ecNumber>
    </recommendedName>
</protein>
<reference evidence="9 10" key="1">
    <citation type="submission" date="2020-07" db="EMBL/GenBank/DDBJ databases">
        <title>Genomic Encyclopedia of Type Strains, Phase IV (KMG-V): Genome sequencing to study the core and pangenomes of soil and plant-associated prokaryotes.</title>
        <authorList>
            <person name="Whitman W."/>
        </authorList>
    </citation>
    <scope>NUCLEOTIDE SEQUENCE [LARGE SCALE GENOMIC DNA]</scope>
    <source>
        <strain evidence="9 10">M8UP22</strain>
    </source>
</reference>
<sequence>MSVIFGIRKTEGALVEGRQLLDLAHATNRYALDGTFVRAKGSVGMGFQSYRTHQRADLESQPFLDDFGNMVSLDGRLDNHKELRELLDIPGTDTADSLIILRAFRCWGEECFARFVGDWALALWIQENSSLYLARDHAGTRTLYFEETNGHLVWSTFLETFFADRRSRPLDEAYAARYLSCHPIGDLTPFANIAAVTPAHYFIFSKGTIVRRPHWQWMVKDRITYNQDSEYEEHFLKLFAQAVDRRTGPGAPILAHLSGGMDSSAIVCMSDTLRLHQGRQIEQLLDTVSFYDDSEPAWDEKPYFTAVESQRGKVGLHVDVSSTRPTFTPLSCPPGGYPLLPGNDGGSYEQREHFEEILASRGYRVLLSGVGGDELLGGVPTPLPELSDYLLTCNFAALFQKTLPWCLSLRTSLLHLLWDTVTFSQRAYWSGSSGKIHLPPWAPHRLEPNEADAKQEGGLLLPSRVMNGRTWWSILETLPSPHLASSRREYRFPYLDRDLVDFLLRIPNDQLVRPGRRRALMRRALSGILPSVVLERRRKAYIDRGPAVTLALSIDTILDSVANSLLARHRYIDIPKFESFLRQVGSQDQSRWGLSLMRTSLFEIWLKSGWATIP</sequence>
<evidence type="ECO:0000313" key="10">
    <source>
        <dbReference type="Proteomes" id="UP000564385"/>
    </source>
</evidence>
<feature type="domain" description="Glutamine amidotransferase type-2" evidence="8">
    <location>
        <begin position="2"/>
        <end position="207"/>
    </location>
</feature>
<dbReference type="InterPro" id="IPR029055">
    <property type="entry name" value="Ntn_hydrolases_N"/>
</dbReference>
<dbReference type="GO" id="GO:0004066">
    <property type="term" value="F:asparagine synthase (glutamine-hydrolyzing) activity"/>
    <property type="evidence" value="ECO:0007669"/>
    <property type="project" value="UniProtKB-EC"/>
</dbReference>
<dbReference type="EC" id="6.3.5.4" evidence="3"/>
<dbReference type="GO" id="GO:0005829">
    <property type="term" value="C:cytosol"/>
    <property type="evidence" value="ECO:0007669"/>
    <property type="project" value="TreeGrafter"/>
</dbReference>
<name>A0A852VEV4_9BACT</name>
<dbReference type="PROSITE" id="PS51278">
    <property type="entry name" value="GATASE_TYPE_2"/>
    <property type="match status" value="1"/>
</dbReference>
<organism evidence="9 10">
    <name type="scientific">Tunturiibacter lichenicola</name>
    <dbReference type="NCBI Taxonomy" id="2051959"/>
    <lineage>
        <taxon>Bacteria</taxon>
        <taxon>Pseudomonadati</taxon>
        <taxon>Acidobacteriota</taxon>
        <taxon>Terriglobia</taxon>
        <taxon>Terriglobales</taxon>
        <taxon>Acidobacteriaceae</taxon>
        <taxon>Tunturiibacter</taxon>
    </lineage>
</organism>
<dbReference type="Gene3D" id="3.60.20.10">
    <property type="entry name" value="Glutamine Phosphoribosylpyrophosphate, subunit 1, domain 1"/>
    <property type="match status" value="1"/>
</dbReference>
<evidence type="ECO:0000256" key="3">
    <source>
        <dbReference type="ARBA" id="ARBA00012737"/>
    </source>
</evidence>
<dbReference type="GO" id="GO:0005524">
    <property type="term" value="F:ATP binding"/>
    <property type="evidence" value="ECO:0007669"/>
    <property type="project" value="UniProtKB-KW"/>
</dbReference>
<dbReference type="SUPFAM" id="SSF52402">
    <property type="entry name" value="Adenine nucleotide alpha hydrolases-like"/>
    <property type="match status" value="1"/>
</dbReference>
<comment type="catalytic activity">
    <reaction evidence="6">
        <text>L-aspartate + L-glutamine + ATP + H2O = L-asparagine + L-glutamate + AMP + diphosphate + H(+)</text>
        <dbReference type="Rhea" id="RHEA:12228"/>
        <dbReference type="ChEBI" id="CHEBI:15377"/>
        <dbReference type="ChEBI" id="CHEBI:15378"/>
        <dbReference type="ChEBI" id="CHEBI:29985"/>
        <dbReference type="ChEBI" id="CHEBI:29991"/>
        <dbReference type="ChEBI" id="CHEBI:30616"/>
        <dbReference type="ChEBI" id="CHEBI:33019"/>
        <dbReference type="ChEBI" id="CHEBI:58048"/>
        <dbReference type="ChEBI" id="CHEBI:58359"/>
        <dbReference type="ChEBI" id="CHEBI:456215"/>
        <dbReference type="EC" id="6.3.5.4"/>
    </reaction>
</comment>
<dbReference type="InterPro" id="IPR001962">
    <property type="entry name" value="Asn_synthase"/>
</dbReference>
<dbReference type="GO" id="GO:0006529">
    <property type="term" value="P:asparagine biosynthetic process"/>
    <property type="evidence" value="ECO:0007669"/>
    <property type="project" value="InterPro"/>
</dbReference>
<dbReference type="SUPFAM" id="SSF56235">
    <property type="entry name" value="N-terminal nucleophile aminohydrolases (Ntn hydrolases)"/>
    <property type="match status" value="1"/>
</dbReference>
<comment type="caution">
    <text evidence="9">The sequence shown here is derived from an EMBL/GenBank/DDBJ whole genome shotgun (WGS) entry which is preliminary data.</text>
</comment>
<evidence type="ECO:0000256" key="4">
    <source>
        <dbReference type="ARBA" id="ARBA00022741"/>
    </source>
</evidence>
<dbReference type="Gene3D" id="3.40.50.620">
    <property type="entry name" value="HUPs"/>
    <property type="match status" value="2"/>
</dbReference>
<comment type="pathway">
    <text evidence="1">Amino-acid biosynthesis; L-asparagine biosynthesis; L-asparagine from L-aspartate (L-Gln route): step 1/1.</text>
</comment>
<dbReference type="Proteomes" id="UP000564385">
    <property type="component" value="Unassembled WGS sequence"/>
</dbReference>
<evidence type="ECO:0000256" key="1">
    <source>
        <dbReference type="ARBA" id="ARBA00005187"/>
    </source>
</evidence>